<accession>H0I1P0</accession>
<name>H0I1P0_9HYPH</name>
<evidence type="ECO:0000313" key="1">
    <source>
        <dbReference type="EMBL" id="EHK53104.1"/>
    </source>
</evidence>
<dbReference type="PATRIC" id="fig|1107882.3.peg.6171"/>
<evidence type="ECO:0000313" key="2">
    <source>
        <dbReference type="Proteomes" id="UP000003250"/>
    </source>
</evidence>
<dbReference type="EMBL" id="AHAM01000286">
    <property type="protein sequence ID" value="EHK53104.1"/>
    <property type="molecule type" value="Genomic_DNA"/>
</dbReference>
<gene>
    <name evidence="1" type="ORF">MAXJ12_31889</name>
</gene>
<protein>
    <submittedName>
        <fullName evidence="1">Uncharacterized protein</fullName>
    </submittedName>
</protein>
<proteinExistence type="predicted"/>
<dbReference type="Proteomes" id="UP000003250">
    <property type="component" value="Unassembled WGS sequence"/>
</dbReference>
<dbReference type="AlphaFoldDB" id="H0I1P0"/>
<organism evidence="1 2">
    <name type="scientific">Mesorhizobium alhagi CCNWXJ12-2</name>
    <dbReference type="NCBI Taxonomy" id="1107882"/>
    <lineage>
        <taxon>Bacteria</taxon>
        <taxon>Pseudomonadati</taxon>
        <taxon>Pseudomonadota</taxon>
        <taxon>Alphaproteobacteria</taxon>
        <taxon>Hyphomicrobiales</taxon>
        <taxon>Phyllobacteriaceae</taxon>
        <taxon>Allomesorhizobium</taxon>
    </lineage>
</organism>
<keyword evidence="2" id="KW-1185">Reference proteome</keyword>
<sequence>MSMEAMRFSVNVLGRRLMAHNHVTMNAVLGFLTAQFEAAERSKIPKS</sequence>
<reference evidence="1 2" key="1">
    <citation type="journal article" date="2012" name="J. Bacteriol.">
        <title>Draft Genome Sequence of Mesorhizobium alhagi CCNWXJ12-2T, a Novel Salt-Resistant Species Isolated from the Desert of Northwestern China.</title>
        <authorList>
            <person name="Zhou M."/>
            <person name="Chen W."/>
            <person name="Chen H."/>
            <person name="Wei G."/>
        </authorList>
    </citation>
    <scope>NUCLEOTIDE SEQUENCE [LARGE SCALE GENOMIC DNA]</scope>
    <source>
        <strain evidence="1 2">CCNWXJ12-2</strain>
    </source>
</reference>